<keyword evidence="3 6" id="KW-0819">tRNA processing</keyword>
<protein>
    <submittedName>
        <fullName evidence="8">tRNA (Guanine-N(7)-)-methyltransferase non-catalytic subunit trm82</fullName>
    </submittedName>
</protein>
<dbReference type="SUPFAM" id="SSF50978">
    <property type="entry name" value="WD40 repeat-like"/>
    <property type="match status" value="1"/>
</dbReference>
<organism evidence="8 9">
    <name type="scientific">Aspergillus nanangensis</name>
    <dbReference type="NCBI Taxonomy" id="2582783"/>
    <lineage>
        <taxon>Eukaryota</taxon>
        <taxon>Fungi</taxon>
        <taxon>Dikarya</taxon>
        <taxon>Ascomycota</taxon>
        <taxon>Pezizomycotina</taxon>
        <taxon>Eurotiomycetes</taxon>
        <taxon>Eurotiomycetidae</taxon>
        <taxon>Eurotiales</taxon>
        <taxon>Aspergillaceae</taxon>
        <taxon>Aspergillus</taxon>
        <taxon>Aspergillus subgen. Circumdati</taxon>
    </lineage>
</organism>
<evidence type="ECO:0000256" key="4">
    <source>
        <dbReference type="ARBA" id="ARBA00022737"/>
    </source>
</evidence>
<dbReference type="Proteomes" id="UP001194746">
    <property type="component" value="Unassembled WGS sequence"/>
</dbReference>
<proteinExistence type="inferred from homology"/>
<feature type="region of interest" description="Disordered" evidence="7">
    <location>
        <begin position="60"/>
        <end position="93"/>
    </location>
</feature>
<comment type="caution">
    <text evidence="8">The sequence shown here is derived from an EMBL/GenBank/DDBJ whole genome shotgun (WGS) entry which is preliminary data.</text>
</comment>
<dbReference type="GO" id="GO:0106004">
    <property type="term" value="P:tRNA (guanine-N7)-methylation"/>
    <property type="evidence" value="ECO:0007669"/>
    <property type="project" value="UniProtKB-UniRule"/>
</dbReference>
<dbReference type="EMBL" id="VCAU01000071">
    <property type="protein sequence ID" value="KAF9886841.1"/>
    <property type="molecule type" value="Genomic_DNA"/>
</dbReference>
<dbReference type="PANTHER" id="PTHR16288">
    <property type="entry name" value="WD40 REPEAT PROTEIN 4"/>
    <property type="match status" value="1"/>
</dbReference>
<evidence type="ECO:0000313" key="8">
    <source>
        <dbReference type="EMBL" id="KAF9886841.1"/>
    </source>
</evidence>
<comment type="function">
    <text evidence="6">Required for the formation of N(7)-methylguanine at position 46 (m7G46) in tRNA. In the complex, it is required to stabilize and induce conformational changes of the catalytic subunit.</text>
</comment>
<keyword evidence="9" id="KW-1185">Reference proteome</keyword>
<accession>A0AAD4GRR9</accession>
<dbReference type="AlphaFoldDB" id="A0AAD4GRR9"/>
<evidence type="ECO:0000256" key="1">
    <source>
        <dbReference type="ARBA" id="ARBA00004123"/>
    </source>
</evidence>
<dbReference type="HAMAP" id="MF_03056">
    <property type="entry name" value="TRM82"/>
    <property type="match status" value="1"/>
</dbReference>
<evidence type="ECO:0000256" key="6">
    <source>
        <dbReference type="HAMAP-Rule" id="MF_03056"/>
    </source>
</evidence>
<dbReference type="InterPro" id="IPR036322">
    <property type="entry name" value="WD40_repeat_dom_sf"/>
</dbReference>
<reference evidence="8" key="1">
    <citation type="journal article" date="2019" name="Beilstein J. Org. Chem.">
        <title>Nanangenines: drimane sesquiterpenoids as the dominant metabolite cohort of a novel Australian fungus, Aspergillus nanangensis.</title>
        <authorList>
            <person name="Lacey H.J."/>
            <person name="Gilchrist C.L.M."/>
            <person name="Crombie A."/>
            <person name="Kalaitzis J.A."/>
            <person name="Vuong D."/>
            <person name="Rutledge P.J."/>
            <person name="Turner P."/>
            <person name="Pitt J.I."/>
            <person name="Lacey E."/>
            <person name="Chooi Y.H."/>
            <person name="Piggott A.M."/>
        </authorList>
    </citation>
    <scope>NUCLEOTIDE SEQUENCE</scope>
    <source>
        <strain evidence="8">MST-FP2251</strain>
    </source>
</reference>
<comment type="pathway">
    <text evidence="6">tRNA modification; N(7)-methylguanine-tRNA biosynthesis.</text>
</comment>
<dbReference type="PANTHER" id="PTHR16288:SF0">
    <property type="entry name" value="TRNA (GUANINE-N(7)-)-METHYLTRANSFERASE NON-CATALYTIC SUBUNIT WDR4"/>
    <property type="match status" value="1"/>
</dbReference>
<comment type="similarity">
    <text evidence="6">Belongs to the WD repeat TRM82 family.</text>
</comment>
<keyword evidence="2 6" id="KW-0853">WD repeat</keyword>
<reference evidence="8" key="2">
    <citation type="submission" date="2020-02" db="EMBL/GenBank/DDBJ databases">
        <authorList>
            <person name="Gilchrist C.L.M."/>
            <person name="Chooi Y.-H."/>
        </authorList>
    </citation>
    <scope>NUCLEOTIDE SEQUENCE</scope>
    <source>
        <strain evidence="8">MST-FP2251</strain>
    </source>
</reference>
<evidence type="ECO:0000256" key="5">
    <source>
        <dbReference type="ARBA" id="ARBA00023242"/>
    </source>
</evidence>
<evidence type="ECO:0000256" key="7">
    <source>
        <dbReference type="SAM" id="MobiDB-lite"/>
    </source>
</evidence>
<evidence type="ECO:0000256" key="2">
    <source>
        <dbReference type="ARBA" id="ARBA00022574"/>
    </source>
</evidence>
<keyword evidence="5 6" id="KW-0539">Nucleus</keyword>
<dbReference type="InterPro" id="IPR028884">
    <property type="entry name" value="Trm82"/>
</dbReference>
<comment type="subcellular location">
    <subcellularLocation>
        <location evidence="1 6">Nucleus</location>
    </subcellularLocation>
</comment>
<dbReference type="Gene3D" id="2.130.10.10">
    <property type="entry name" value="YVTN repeat-like/Quinoprotein amine dehydrogenase"/>
    <property type="match status" value="1"/>
</dbReference>
<name>A0AAD4GRR9_ASPNN</name>
<evidence type="ECO:0000313" key="9">
    <source>
        <dbReference type="Proteomes" id="UP001194746"/>
    </source>
</evidence>
<dbReference type="GO" id="GO:0043527">
    <property type="term" value="C:tRNA methyltransferase complex"/>
    <property type="evidence" value="ECO:0007669"/>
    <property type="project" value="TreeGrafter"/>
</dbReference>
<dbReference type="InterPro" id="IPR015943">
    <property type="entry name" value="WD40/YVTN_repeat-like_dom_sf"/>
</dbReference>
<gene>
    <name evidence="8" type="primary">TRM82</name>
    <name evidence="8" type="ORF">FE257_011088</name>
</gene>
<sequence length="552" mass="59846">MAGFFQIPFQTITFVDRDHAVAPSLLISSAGAKLYSYAAETGERLASWPQDVAVDSSKAIGTEASSEGQGPPGKRRKVSEPSDQAAEGPTESQKVTWSNIPIVLASSNGQYVIALTAEDKCIRVFQLSPEGTFQQLSQRTMPKKPGSIILADNERSIVAADKFGDVYSLPLIASSEPYVPTQRPRAKNTEGPAATNLTVHTKRNLEALEQQKLYKNQNKQEPQKTALSFEHQLLLGHVSLLTDVAFVALPVDASSGQKRTYLLSADRDEHIRVSRGPPQTHIIENYCFGHTAFVSKLCIPHWAPEFLVSGGGDNFLLLWKWAEGRLLQKIPLVESDATIVVRGIWAATFGNSPEVSRVILVAIEGSSQLRCFGLESDGTMKSQAPVQLSGNVLDVAISEKDSTITVAVDSIREPQSTQEWRASPSSILLEAFHAKPNASCLEWEPAAETVVAKINTTGTSDIPATADQKQKKELNDMFYSLGNLRKSAGEYLFRARKLSESRKVALIQFILDAAKIPDGVLAVGNVFGPNSILEIVGGESGTTGTTPLVFNT</sequence>
<keyword evidence="4 6" id="KW-0677">Repeat</keyword>
<dbReference type="GO" id="GO:0005829">
    <property type="term" value="C:cytosol"/>
    <property type="evidence" value="ECO:0007669"/>
    <property type="project" value="TreeGrafter"/>
</dbReference>
<evidence type="ECO:0000256" key="3">
    <source>
        <dbReference type="ARBA" id="ARBA00022694"/>
    </source>
</evidence>
<dbReference type="GO" id="GO:0005634">
    <property type="term" value="C:nucleus"/>
    <property type="evidence" value="ECO:0007669"/>
    <property type="project" value="UniProtKB-SubCell"/>
</dbReference>